<feature type="signal peptide" evidence="2">
    <location>
        <begin position="1"/>
        <end position="26"/>
    </location>
</feature>
<dbReference type="SUPFAM" id="SSF57424">
    <property type="entry name" value="LDL receptor-like module"/>
    <property type="match status" value="1"/>
</dbReference>
<keyword evidence="5" id="KW-1185">Reference proteome</keyword>
<dbReference type="Pfam" id="PF12999">
    <property type="entry name" value="PRKCSH-like"/>
    <property type="match status" value="1"/>
</dbReference>
<dbReference type="GO" id="GO:0006491">
    <property type="term" value="P:N-glycan processing"/>
    <property type="evidence" value="ECO:0007669"/>
    <property type="project" value="TreeGrafter"/>
</dbReference>
<name>A0A5J4N861_9TREM</name>
<comment type="caution">
    <text evidence="4">The sequence shown here is derived from an EMBL/GenBank/DDBJ whole genome shotgun (WGS) entry which is preliminary data.</text>
</comment>
<evidence type="ECO:0000259" key="3">
    <source>
        <dbReference type="Pfam" id="PF12999"/>
    </source>
</evidence>
<dbReference type="PANTHER" id="PTHR12630:SF1">
    <property type="entry name" value="GLUCOSIDASE 2 SUBUNIT BETA"/>
    <property type="match status" value="1"/>
</dbReference>
<evidence type="ECO:0000313" key="4">
    <source>
        <dbReference type="EMBL" id="KAA3671715.1"/>
    </source>
</evidence>
<gene>
    <name evidence="4" type="ORF">DEA37_0005631</name>
</gene>
<dbReference type="InterPro" id="IPR036055">
    <property type="entry name" value="LDL_receptor-like_sf"/>
</dbReference>
<evidence type="ECO:0000256" key="2">
    <source>
        <dbReference type="SAM" id="SignalP"/>
    </source>
</evidence>
<evidence type="ECO:0000313" key="5">
    <source>
        <dbReference type="Proteomes" id="UP000324629"/>
    </source>
</evidence>
<dbReference type="EMBL" id="QNGE01005946">
    <property type="protein sequence ID" value="KAA3671715.1"/>
    <property type="molecule type" value="Genomic_DNA"/>
</dbReference>
<dbReference type="InterPro" id="IPR028146">
    <property type="entry name" value="PRKCSH_N"/>
</dbReference>
<organism evidence="4 5">
    <name type="scientific">Paragonimus westermani</name>
    <dbReference type="NCBI Taxonomy" id="34504"/>
    <lineage>
        <taxon>Eukaryota</taxon>
        <taxon>Metazoa</taxon>
        <taxon>Spiralia</taxon>
        <taxon>Lophotrochozoa</taxon>
        <taxon>Platyhelminthes</taxon>
        <taxon>Trematoda</taxon>
        <taxon>Digenea</taxon>
        <taxon>Plagiorchiida</taxon>
        <taxon>Troglotremata</taxon>
        <taxon>Troglotrematidae</taxon>
        <taxon>Paragonimus</taxon>
    </lineage>
</organism>
<protein>
    <recommendedName>
        <fullName evidence="3">Glucosidase II beta subunit N-terminal domain-containing protein</fullName>
    </recommendedName>
</protein>
<feature type="chain" id="PRO_5023878901" description="Glucosidase II beta subunit N-terminal domain-containing protein" evidence="2">
    <location>
        <begin position="27"/>
        <end position="135"/>
    </location>
</feature>
<proteinExistence type="predicted"/>
<feature type="domain" description="Glucosidase II beta subunit N-terminal" evidence="3">
    <location>
        <begin position="30"/>
        <end position="108"/>
    </location>
</feature>
<dbReference type="Proteomes" id="UP000324629">
    <property type="component" value="Unassembled WGS sequence"/>
</dbReference>
<sequence length="135" mass="15157">MPFSENMRRSMLVMLLLMFLPSVHFCLELPRGVSLAKSAFYQIGKPFNCLDGSIVLPPHKINDNYCDCADGSDEPGTPACNNGVFHCRDVQYKSVSLRSAFVNDGICGQFHFRVHFVLISALSSCWLWPHGRSRS</sequence>
<dbReference type="PANTHER" id="PTHR12630">
    <property type="entry name" value="N-LINKED OLIGOSACCHARIDE PROCESSING"/>
    <property type="match status" value="1"/>
</dbReference>
<keyword evidence="1" id="KW-1015">Disulfide bond</keyword>
<dbReference type="AlphaFoldDB" id="A0A5J4N861"/>
<dbReference type="GO" id="GO:0017177">
    <property type="term" value="C:glucosidase II complex"/>
    <property type="evidence" value="ECO:0007669"/>
    <property type="project" value="TreeGrafter"/>
</dbReference>
<dbReference type="InterPro" id="IPR039794">
    <property type="entry name" value="Gtb1-like"/>
</dbReference>
<keyword evidence="2" id="KW-0732">Signal</keyword>
<accession>A0A5J4N861</accession>
<evidence type="ECO:0000256" key="1">
    <source>
        <dbReference type="ARBA" id="ARBA00023157"/>
    </source>
</evidence>
<reference evidence="4 5" key="1">
    <citation type="journal article" date="2019" name="Gigascience">
        <title>Whole-genome sequence of the oriental lung fluke Paragonimus westermani.</title>
        <authorList>
            <person name="Oey H."/>
            <person name="Zakrzewski M."/>
            <person name="Narain K."/>
            <person name="Devi K.R."/>
            <person name="Agatsuma T."/>
            <person name="Nawaratna S."/>
            <person name="Gobert G.N."/>
            <person name="Jones M.K."/>
            <person name="Ragan M.A."/>
            <person name="McManus D.P."/>
            <person name="Krause L."/>
        </authorList>
    </citation>
    <scope>NUCLEOTIDE SEQUENCE [LARGE SCALE GENOMIC DNA]</scope>
    <source>
        <strain evidence="4 5">IND2009</strain>
    </source>
</reference>